<keyword evidence="3" id="KW-0645">Protease</keyword>
<evidence type="ECO:0000256" key="1">
    <source>
        <dbReference type="ARBA" id="ARBA00000707"/>
    </source>
</evidence>
<keyword evidence="5" id="KW-0378">Hydrolase</keyword>
<comment type="catalytic activity">
    <reaction evidence="1">
        <text>Thiol-dependent hydrolysis of ester, thioester, amide, peptide and isopeptide bonds formed by the C-terminal Gly of ubiquitin (a 76-residue protein attached to proteins as an intracellular targeting signal).</text>
        <dbReference type="EC" id="3.4.19.12"/>
    </reaction>
</comment>
<keyword evidence="4" id="KW-0833">Ubl conjugation pathway</keyword>
<evidence type="ECO:0000313" key="8">
    <source>
        <dbReference type="Proteomes" id="UP001219525"/>
    </source>
</evidence>
<evidence type="ECO:0000256" key="3">
    <source>
        <dbReference type="ARBA" id="ARBA00022670"/>
    </source>
</evidence>
<name>A0AAD6VP11_9AGAR</name>
<dbReference type="PANTHER" id="PTHR43982">
    <property type="entry name" value="UBIQUITIN CARBOXYL-TERMINAL HYDROLASE"/>
    <property type="match status" value="1"/>
</dbReference>
<dbReference type="GO" id="GO:0043161">
    <property type="term" value="P:proteasome-mediated ubiquitin-dependent protein catabolic process"/>
    <property type="evidence" value="ECO:0007669"/>
    <property type="project" value="InterPro"/>
</dbReference>
<keyword evidence="8" id="KW-1185">Reference proteome</keyword>
<sequence>MPSPQLSTCHLLDAEHALFTASLADLTDSAVDWDTTTVTSFVTAREALRTLRWVPGQSTRCTTAAHAHGIDRSDPSRGFSIFSPLSAALPFVQAPVPASQTPFPTHLCCCCLMHNATNTGTKPFLPTPAPLPEVRLPLPLPGVPARVTSRTRLQHIAGQTATFLLGGQSDLNGDWTRQEFTDPSRRPPPHRGDVHCPLLGLEPTGTSAGGAVRPTLPALPAALGSLYSQMVQTTDSVAPVTFLNLLREVNPQFAEFDRAHSHGGLGRYAQQGNVSLSQHVIKRSPTLGRDANYTQESRITRLPAYLFVHMRCLWRVDINKKAKVMVRAQLLHVYLQSRACTPPVPPRLPPRVATVHPLVAHSPCCQPHWRLCGATTAGMQCPLRV</sequence>
<dbReference type="PANTHER" id="PTHR43982:SF1">
    <property type="entry name" value="UBIQUITIN CARBOXYL-TERMINAL HYDROLASE 14"/>
    <property type="match status" value="1"/>
</dbReference>
<evidence type="ECO:0000256" key="6">
    <source>
        <dbReference type="ARBA" id="ARBA00022807"/>
    </source>
</evidence>
<evidence type="ECO:0000256" key="2">
    <source>
        <dbReference type="ARBA" id="ARBA00012759"/>
    </source>
</evidence>
<keyword evidence="6" id="KW-0788">Thiol protease</keyword>
<protein>
    <recommendedName>
        <fullName evidence="2">ubiquitinyl hydrolase 1</fullName>
        <ecNumber evidence="2">3.4.19.12</ecNumber>
    </recommendedName>
</protein>
<dbReference type="Proteomes" id="UP001219525">
    <property type="component" value="Unassembled WGS sequence"/>
</dbReference>
<dbReference type="GO" id="GO:0004843">
    <property type="term" value="F:cysteine-type deubiquitinase activity"/>
    <property type="evidence" value="ECO:0007669"/>
    <property type="project" value="UniProtKB-EC"/>
</dbReference>
<dbReference type="EC" id="3.4.19.12" evidence="2"/>
<evidence type="ECO:0000313" key="7">
    <source>
        <dbReference type="EMBL" id="KAJ7218605.1"/>
    </source>
</evidence>
<comment type="caution">
    <text evidence="7">The sequence shown here is derived from an EMBL/GenBank/DDBJ whole genome shotgun (WGS) entry which is preliminary data.</text>
</comment>
<dbReference type="EMBL" id="JARJCW010000012">
    <property type="protein sequence ID" value="KAJ7218605.1"/>
    <property type="molecule type" value="Genomic_DNA"/>
</dbReference>
<dbReference type="GO" id="GO:0016579">
    <property type="term" value="P:protein deubiquitination"/>
    <property type="evidence" value="ECO:0007669"/>
    <property type="project" value="InterPro"/>
</dbReference>
<evidence type="ECO:0000256" key="4">
    <source>
        <dbReference type="ARBA" id="ARBA00022786"/>
    </source>
</evidence>
<dbReference type="InterPro" id="IPR044635">
    <property type="entry name" value="UBP14-like"/>
</dbReference>
<reference evidence="7" key="1">
    <citation type="submission" date="2023-03" db="EMBL/GenBank/DDBJ databases">
        <title>Massive genome expansion in bonnet fungi (Mycena s.s.) driven by repeated elements and novel gene families across ecological guilds.</title>
        <authorList>
            <consortium name="Lawrence Berkeley National Laboratory"/>
            <person name="Harder C.B."/>
            <person name="Miyauchi S."/>
            <person name="Viragh M."/>
            <person name="Kuo A."/>
            <person name="Thoen E."/>
            <person name="Andreopoulos B."/>
            <person name="Lu D."/>
            <person name="Skrede I."/>
            <person name="Drula E."/>
            <person name="Henrissat B."/>
            <person name="Morin E."/>
            <person name="Kohler A."/>
            <person name="Barry K."/>
            <person name="LaButti K."/>
            <person name="Morin E."/>
            <person name="Salamov A."/>
            <person name="Lipzen A."/>
            <person name="Mereny Z."/>
            <person name="Hegedus B."/>
            <person name="Baldrian P."/>
            <person name="Stursova M."/>
            <person name="Weitz H."/>
            <person name="Taylor A."/>
            <person name="Grigoriev I.V."/>
            <person name="Nagy L.G."/>
            <person name="Martin F."/>
            <person name="Kauserud H."/>
        </authorList>
    </citation>
    <scope>NUCLEOTIDE SEQUENCE</scope>
    <source>
        <strain evidence="7">9144</strain>
    </source>
</reference>
<proteinExistence type="predicted"/>
<accession>A0AAD6VP11</accession>
<evidence type="ECO:0000256" key="5">
    <source>
        <dbReference type="ARBA" id="ARBA00022801"/>
    </source>
</evidence>
<dbReference type="AlphaFoldDB" id="A0AAD6VP11"/>
<gene>
    <name evidence="7" type="ORF">GGX14DRAFT_595387</name>
</gene>
<organism evidence="7 8">
    <name type="scientific">Mycena pura</name>
    <dbReference type="NCBI Taxonomy" id="153505"/>
    <lineage>
        <taxon>Eukaryota</taxon>
        <taxon>Fungi</taxon>
        <taxon>Dikarya</taxon>
        <taxon>Basidiomycota</taxon>
        <taxon>Agaricomycotina</taxon>
        <taxon>Agaricomycetes</taxon>
        <taxon>Agaricomycetidae</taxon>
        <taxon>Agaricales</taxon>
        <taxon>Marasmiineae</taxon>
        <taxon>Mycenaceae</taxon>
        <taxon>Mycena</taxon>
    </lineage>
</organism>
<dbReference type="GO" id="GO:0070628">
    <property type="term" value="F:proteasome binding"/>
    <property type="evidence" value="ECO:0007669"/>
    <property type="project" value="TreeGrafter"/>
</dbReference>
<dbReference type="GO" id="GO:0061136">
    <property type="term" value="P:regulation of proteasomal protein catabolic process"/>
    <property type="evidence" value="ECO:0007669"/>
    <property type="project" value="TreeGrafter"/>
</dbReference>